<evidence type="ECO:0000313" key="2">
    <source>
        <dbReference type="Proteomes" id="UP000236291"/>
    </source>
</evidence>
<proteinExistence type="predicted"/>
<gene>
    <name evidence="1" type="ORF">L195_g009717</name>
</gene>
<evidence type="ECO:0000313" key="1">
    <source>
        <dbReference type="EMBL" id="PNY13070.1"/>
    </source>
</evidence>
<protein>
    <recommendedName>
        <fullName evidence="3">DNA2/NAM7 helicase-like C-terminal domain-containing protein</fullName>
    </recommendedName>
</protein>
<dbReference type="Gene3D" id="3.40.50.300">
    <property type="entry name" value="P-loop containing nucleotide triphosphate hydrolases"/>
    <property type="match status" value="1"/>
</dbReference>
<dbReference type="PANTHER" id="PTHR21529">
    <property type="entry name" value="MAMMARY TURMOR VIRUS RECEPTOR HOMOLOG 1, 2 MTVR1, 2"/>
    <property type="match status" value="1"/>
</dbReference>
<evidence type="ECO:0008006" key="3">
    <source>
        <dbReference type="Google" id="ProtNLM"/>
    </source>
</evidence>
<dbReference type="InterPro" id="IPR027417">
    <property type="entry name" value="P-loop_NTPase"/>
</dbReference>
<dbReference type="InterPro" id="IPR039904">
    <property type="entry name" value="TRANK1"/>
</dbReference>
<dbReference type="Proteomes" id="UP000236291">
    <property type="component" value="Unassembled WGS sequence"/>
</dbReference>
<reference evidence="1 2" key="1">
    <citation type="journal article" date="2014" name="Am. J. Bot.">
        <title>Genome assembly and annotation for red clover (Trifolium pratense; Fabaceae).</title>
        <authorList>
            <person name="Istvanek J."/>
            <person name="Jaros M."/>
            <person name="Krenek A."/>
            <person name="Repkova J."/>
        </authorList>
    </citation>
    <scope>NUCLEOTIDE SEQUENCE [LARGE SCALE GENOMIC DNA]</scope>
    <source>
        <strain evidence="2">cv. Tatra</strain>
        <tissue evidence="1">Young leaves</tissue>
    </source>
</reference>
<sequence>RQNQNGIWFSLKSEWVDDKSHLSWSKFVVFTDLGFAWLDSNENLSIGVVSPYAAQVDAIQDILGQKYDKHDGFDVKVKTIVLTYKFL</sequence>
<dbReference type="EMBL" id="ASHM01005793">
    <property type="protein sequence ID" value="PNY13070.1"/>
    <property type="molecule type" value="Genomic_DNA"/>
</dbReference>
<organism evidence="1 2">
    <name type="scientific">Trifolium pratense</name>
    <name type="common">Red clover</name>
    <dbReference type="NCBI Taxonomy" id="57577"/>
    <lineage>
        <taxon>Eukaryota</taxon>
        <taxon>Viridiplantae</taxon>
        <taxon>Streptophyta</taxon>
        <taxon>Embryophyta</taxon>
        <taxon>Tracheophyta</taxon>
        <taxon>Spermatophyta</taxon>
        <taxon>Magnoliopsida</taxon>
        <taxon>eudicotyledons</taxon>
        <taxon>Gunneridae</taxon>
        <taxon>Pentapetalae</taxon>
        <taxon>rosids</taxon>
        <taxon>fabids</taxon>
        <taxon>Fabales</taxon>
        <taxon>Fabaceae</taxon>
        <taxon>Papilionoideae</taxon>
        <taxon>50 kb inversion clade</taxon>
        <taxon>NPAAA clade</taxon>
        <taxon>Hologalegina</taxon>
        <taxon>IRL clade</taxon>
        <taxon>Trifolieae</taxon>
        <taxon>Trifolium</taxon>
    </lineage>
</organism>
<reference evidence="1 2" key="2">
    <citation type="journal article" date="2017" name="Front. Plant Sci.">
        <title>Gene Classification and Mining of Molecular Markers Useful in Red Clover (Trifolium pratense) Breeding.</title>
        <authorList>
            <person name="Istvanek J."/>
            <person name="Dluhosova J."/>
            <person name="Dluhos P."/>
            <person name="Patkova L."/>
            <person name="Nedelnik J."/>
            <person name="Repkova J."/>
        </authorList>
    </citation>
    <scope>NUCLEOTIDE SEQUENCE [LARGE SCALE GENOMIC DNA]</scope>
    <source>
        <strain evidence="2">cv. Tatra</strain>
        <tissue evidence="1">Young leaves</tissue>
    </source>
</reference>
<comment type="caution">
    <text evidence="1">The sequence shown here is derived from an EMBL/GenBank/DDBJ whole genome shotgun (WGS) entry which is preliminary data.</text>
</comment>
<name>A0A2K3PCP4_TRIPR</name>
<accession>A0A2K3PCP4</accession>
<dbReference type="AlphaFoldDB" id="A0A2K3PCP4"/>
<feature type="non-terminal residue" evidence="1">
    <location>
        <position position="1"/>
    </location>
</feature>
<dbReference type="PANTHER" id="PTHR21529:SF4">
    <property type="entry name" value="TPR AND ANKYRIN REPEAT-CONTAINING PROTEIN 1"/>
    <property type="match status" value="1"/>
</dbReference>